<dbReference type="PANTHER" id="PTHR30511">
    <property type="entry name" value="ALANINE RACEMASE"/>
    <property type="match status" value="1"/>
</dbReference>
<dbReference type="CDD" id="cd00430">
    <property type="entry name" value="PLPDE_III_AR"/>
    <property type="match status" value="1"/>
</dbReference>
<dbReference type="EC" id="5.1.1.1" evidence="5"/>
<dbReference type="GO" id="GO:0030632">
    <property type="term" value="P:D-alanine biosynthetic process"/>
    <property type="evidence" value="ECO:0007669"/>
    <property type="project" value="UniProtKB-UniRule"/>
</dbReference>
<comment type="similarity">
    <text evidence="5">Belongs to the alanine racemase family.</text>
</comment>
<sequence>MDPYYRPTRVEISLDALRSNILAFQNVLPPHIKKMAVVKADAYGHGAIEVSKTAIACGVEYIAVAFLDEGLELRRGGITAPILVLGYTAPEGIASAYEHDITLNVYTPNLLEAAEQLDSEGFFADRPLKMHIKIDSGMNRLGLTTETEAIAFIERASRIPGVLVEGVFTHYACADEEDKTYTLQQHSRFKRVIDYFAAKGVQFPLVHAGNSATAIDTPELTFNMVRLGISMYGLYPSEEVNHQLIPLEPVMSIKTAVVMVKDVPAGSGVSYGVAYYTQQEEQLATLPIGYADGFSRMLSGKVSALIQGRRAPIVGKICMDQCMMNVTGFADVCMEDEVVILGRQGDEVVTAEELASLLGTIKYEITCMVSHRVPRVYVNGGQVVETVNPLLKRLS</sequence>
<feature type="active site" description="Proton acceptor; specific for D-alanine" evidence="5">
    <location>
        <position position="39"/>
    </location>
</feature>
<accession>A0A4V2J335</accession>
<organism evidence="9 10">
    <name type="scientific">Paenibacillus thalictri</name>
    <dbReference type="NCBI Taxonomy" id="2527873"/>
    <lineage>
        <taxon>Bacteria</taxon>
        <taxon>Bacillati</taxon>
        <taxon>Bacillota</taxon>
        <taxon>Bacilli</taxon>
        <taxon>Bacillales</taxon>
        <taxon>Paenibacillaceae</taxon>
        <taxon>Paenibacillus</taxon>
    </lineage>
</organism>
<protein>
    <recommendedName>
        <fullName evidence="5">Alanine racemase</fullName>
        <ecNumber evidence="5">5.1.1.1</ecNumber>
    </recommendedName>
</protein>
<evidence type="ECO:0000256" key="4">
    <source>
        <dbReference type="ARBA" id="ARBA00023235"/>
    </source>
</evidence>
<keyword evidence="3 5" id="KW-0663">Pyridoxal phosphate</keyword>
<gene>
    <name evidence="9" type="primary">alr</name>
    <name evidence="9" type="ORF">EYB31_36425</name>
</gene>
<keyword evidence="4 5" id="KW-0413">Isomerase</keyword>
<feature type="active site" description="Proton acceptor; specific for L-alanine" evidence="5">
    <location>
        <position position="271"/>
    </location>
</feature>
<dbReference type="GO" id="GO:0005829">
    <property type="term" value="C:cytosol"/>
    <property type="evidence" value="ECO:0007669"/>
    <property type="project" value="TreeGrafter"/>
</dbReference>
<dbReference type="OrthoDB" id="9813814at2"/>
<dbReference type="Pfam" id="PF01168">
    <property type="entry name" value="Ala_racemase_N"/>
    <property type="match status" value="1"/>
</dbReference>
<dbReference type="InterPro" id="IPR000821">
    <property type="entry name" value="Ala_racemase"/>
</dbReference>
<dbReference type="InterPro" id="IPR001608">
    <property type="entry name" value="Ala_racemase_N"/>
</dbReference>
<evidence type="ECO:0000256" key="6">
    <source>
        <dbReference type="PIRSR" id="PIRSR600821-50"/>
    </source>
</evidence>
<dbReference type="SMART" id="SM01005">
    <property type="entry name" value="Ala_racemase_C"/>
    <property type="match status" value="1"/>
</dbReference>
<dbReference type="PRINTS" id="PR00992">
    <property type="entry name" value="ALARACEMASE"/>
</dbReference>
<dbReference type="GO" id="GO:0008784">
    <property type="term" value="F:alanine racemase activity"/>
    <property type="evidence" value="ECO:0007669"/>
    <property type="project" value="UniProtKB-UniRule"/>
</dbReference>
<evidence type="ECO:0000256" key="2">
    <source>
        <dbReference type="ARBA" id="ARBA00001933"/>
    </source>
</evidence>
<feature type="domain" description="Alanine racemase C-terminal" evidence="8">
    <location>
        <begin position="250"/>
        <end position="378"/>
    </location>
</feature>
<proteinExistence type="inferred from homology"/>
<dbReference type="PROSITE" id="PS00395">
    <property type="entry name" value="ALANINE_RACEMASE"/>
    <property type="match status" value="1"/>
</dbReference>
<evidence type="ECO:0000259" key="8">
    <source>
        <dbReference type="SMART" id="SM01005"/>
    </source>
</evidence>
<dbReference type="InterPro" id="IPR020622">
    <property type="entry name" value="Ala_racemase_pyridoxalP-BS"/>
</dbReference>
<dbReference type="InterPro" id="IPR011079">
    <property type="entry name" value="Ala_racemase_C"/>
</dbReference>
<dbReference type="FunFam" id="3.20.20.10:FF:000002">
    <property type="entry name" value="Alanine racemase"/>
    <property type="match status" value="1"/>
</dbReference>
<dbReference type="Gene3D" id="2.40.37.10">
    <property type="entry name" value="Lyase, Ornithine Decarboxylase, Chain A, domain 1"/>
    <property type="match status" value="1"/>
</dbReference>
<evidence type="ECO:0000313" key="9">
    <source>
        <dbReference type="EMBL" id="TBL69343.1"/>
    </source>
</evidence>
<dbReference type="InterPro" id="IPR009006">
    <property type="entry name" value="Ala_racemase/Decarboxylase_C"/>
</dbReference>
<evidence type="ECO:0000256" key="5">
    <source>
        <dbReference type="HAMAP-Rule" id="MF_01201"/>
    </source>
</evidence>
<keyword evidence="10" id="KW-1185">Reference proteome</keyword>
<evidence type="ECO:0000313" key="10">
    <source>
        <dbReference type="Proteomes" id="UP000293142"/>
    </source>
</evidence>
<name>A0A4V2J335_9BACL</name>
<dbReference type="SUPFAM" id="SSF51419">
    <property type="entry name" value="PLP-binding barrel"/>
    <property type="match status" value="1"/>
</dbReference>
<comment type="caution">
    <text evidence="9">The sequence shown here is derived from an EMBL/GenBank/DDBJ whole genome shotgun (WGS) entry which is preliminary data.</text>
</comment>
<reference evidence="9 10" key="1">
    <citation type="submission" date="2019-02" db="EMBL/GenBank/DDBJ databases">
        <title>Paenibacillus sp. nov., isolated from surface-sterilized tissue of Thalictrum simplex L.</title>
        <authorList>
            <person name="Tuo L."/>
        </authorList>
    </citation>
    <scope>NUCLEOTIDE SEQUENCE [LARGE SCALE GENOMIC DNA]</scope>
    <source>
        <strain evidence="9 10">N2SHLJ1</strain>
    </source>
</reference>
<evidence type="ECO:0000256" key="3">
    <source>
        <dbReference type="ARBA" id="ARBA00022898"/>
    </source>
</evidence>
<dbReference type="AlphaFoldDB" id="A0A4V2J335"/>
<dbReference type="GO" id="GO:0030170">
    <property type="term" value="F:pyridoxal phosphate binding"/>
    <property type="evidence" value="ECO:0007669"/>
    <property type="project" value="UniProtKB-UniRule"/>
</dbReference>
<evidence type="ECO:0000256" key="1">
    <source>
        <dbReference type="ARBA" id="ARBA00000316"/>
    </source>
</evidence>
<dbReference type="EMBL" id="SIRE01000039">
    <property type="protein sequence ID" value="TBL69343.1"/>
    <property type="molecule type" value="Genomic_DNA"/>
</dbReference>
<dbReference type="SUPFAM" id="SSF50621">
    <property type="entry name" value="Alanine racemase C-terminal domain-like"/>
    <property type="match status" value="1"/>
</dbReference>
<comment type="cofactor">
    <cofactor evidence="2 5 6">
        <name>pyridoxal 5'-phosphate</name>
        <dbReference type="ChEBI" id="CHEBI:597326"/>
    </cofactor>
</comment>
<comment type="pathway">
    <text evidence="5">Amino-acid biosynthesis; D-alanine biosynthesis; D-alanine from L-alanine: step 1/1.</text>
</comment>
<dbReference type="HAMAP" id="MF_01201">
    <property type="entry name" value="Ala_racemase"/>
    <property type="match status" value="1"/>
</dbReference>
<feature type="modified residue" description="N6-(pyridoxal phosphate)lysine" evidence="5 6">
    <location>
        <position position="39"/>
    </location>
</feature>
<dbReference type="Pfam" id="PF00842">
    <property type="entry name" value="Ala_racemase_C"/>
    <property type="match status" value="1"/>
</dbReference>
<feature type="binding site" evidence="5 7">
    <location>
        <position position="319"/>
    </location>
    <ligand>
        <name>substrate</name>
    </ligand>
</feature>
<comment type="catalytic activity">
    <reaction evidence="1 5">
        <text>L-alanine = D-alanine</text>
        <dbReference type="Rhea" id="RHEA:20249"/>
        <dbReference type="ChEBI" id="CHEBI:57416"/>
        <dbReference type="ChEBI" id="CHEBI:57972"/>
        <dbReference type="EC" id="5.1.1.1"/>
    </reaction>
</comment>
<dbReference type="FunFam" id="2.40.37.10:FF:000006">
    <property type="entry name" value="Alanine racemase"/>
    <property type="match status" value="1"/>
</dbReference>
<dbReference type="NCBIfam" id="TIGR00492">
    <property type="entry name" value="alr"/>
    <property type="match status" value="1"/>
</dbReference>
<dbReference type="Proteomes" id="UP000293142">
    <property type="component" value="Unassembled WGS sequence"/>
</dbReference>
<dbReference type="RefSeq" id="WP_131018490.1">
    <property type="nucleotide sequence ID" value="NZ_SIRE01000039.1"/>
</dbReference>
<dbReference type="UniPathway" id="UPA00042">
    <property type="reaction ID" value="UER00497"/>
</dbReference>
<dbReference type="InterPro" id="IPR029066">
    <property type="entry name" value="PLP-binding_barrel"/>
</dbReference>
<dbReference type="Gene3D" id="3.20.20.10">
    <property type="entry name" value="Alanine racemase"/>
    <property type="match status" value="1"/>
</dbReference>
<comment type="function">
    <text evidence="5">Catalyzes the interconversion of L-alanine and D-alanine. May also act on other amino acids.</text>
</comment>
<feature type="binding site" evidence="5 7">
    <location>
        <position position="140"/>
    </location>
    <ligand>
        <name>substrate</name>
    </ligand>
</feature>
<dbReference type="PANTHER" id="PTHR30511:SF0">
    <property type="entry name" value="ALANINE RACEMASE, CATABOLIC-RELATED"/>
    <property type="match status" value="1"/>
</dbReference>
<dbReference type="GO" id="GO:0009252">
    <property type="term" value="P:peptidoglycan biosynthetic process"/>
    <property type="evidence" value="ECO:0007669"/>
    <property type="project" value="TreeGrafter"/>
</dbReference>
<evidence type="ECO:0000256" key="7">
    <source>
        <dbReference type="PIRSR" id="PIRSR600821-52"/>
    </source>
</evidence>